<gene>
    <name evidence="5" type="ORF">OUY24_20095</name>
</gene>
<dbReference type="InterPro" id="IPR036457">
    <property type="entry name" value="PPM-type-like_dom_sf"/>
</dbReference>
<dbReference type="Gene3D" id="2.10.70.100">
    <property type="match status" value="1"/>
</dbReference>
<dbReference type="InterPro" id="IPR000700">
    <property type="entry name" value="PAS-assoc_C"/>
</dbReference>
<evidence type="ECO:0000313" key="6">
    <source>
        <dbReference type="Proteomes" id="UP001212498"/>
    </source>
</evidence>
<dbReference type="InterPro" id="IPR005561">
    <property type="entry name" value="ANTAR"/>
</dbReference>
<dbReference type="Proteomes" id="UP001212498">
    <property type="component" value="Unassembled WGS sequence"/>
</dbReference>
<dbReference type="PROSITE" id="PS51746">
    <property type="entry name" value="PPM_2"/>
    <property type="match status" value="1"/>
</dbReference>
<dbReference type="InterPro" id="IPR052016">
    <property type="entry name" value="Bact_Sigma-Reg"/>
</dbReference>
<sequence length="623" mass="67257">MDGPEQPMEPSQNYFDRLADLDARLGRVRGDHALALERAAGILAGRTSCRIAEAHAYLRGLAADQGRDVSELAAEVVAALEGHSDEGPERLRATVASALRPLRQAPQTGDWARIAQQVLDGVAGNHTVLMPVRAEDGSVEDYLFMAAGPELVDISGRRGSEIVGLRLSEVYPTLVGGPVWDAWERCLADGMPRQVGPIPYVSVAARAPAEMTISVQIRPVGPGVINSWVRHDVQSQLEGRAAQTERLGNLGWGEWDLVTGEVDWSPGLYRVYERDPASGPLPRDVLDTLTVEEDMPLRAQAAEDFSRGKTIDLTYRVRIGGRVKHLRMVADAVRDAEGRPAKIFGVIQDVTARETTRAKLSKVEQELREHQRNLEAEHRLAVTLQQIVLPIPTEPIDLPRLRVAVRYLPAVQAERVGGDWYHAAQAGDGSVVLAIGDVAGHGVRAAACMAQLRHALAALAVTTTSEPAELLGHLNRLLYMGGTGTSTATAVVARYLPETGELRWAQAGHPPPLHSRGGHTIELDRPDGSVLGAVPAAAYGTAAVTIAPGDLLLLYTDGMVERRDKTLREGLAPVIETLDRTFTRRSRHPVADVIAQLPDANPEDDTCVLAARRLPLSPEGAHG</sequence>
<feature type="domain" description="PAC" evidence="3">
    <location>
        <begin position="309"/>
        <end position="362"/>
    </location>
</feature>
<dbReference type="EMBL" id="JAPNUD010000054">
    <property type="protein sequence ID" value="MDA0642936.1"/>
    <property type="molecule type" value="Genomic_DNA"/>
</dbReference>
<keyword evidence="1" id="KW-0378">Hydrolase</keyword>
<comment type="caution">
    <text evidence="5">The sequence shown here is derived from an EMBL/GenBank/DDBJ whole genome shotgun (WGS) entry which is preliminary data.</text>
</comment>
<dbReference type="Gene3D" id="1.10.10.10">
    <property type="entry name" value="Winged helix-like DNA-binding domain superfamily/Winged helix DNA-binding domain"/>
    <property type="match status" value="1"/>
</dbReference>
<proteinExistence type="predicted"/>
<name>A0ABT4T091_9ACTN</name>
<dbReference type="RefSeq" id="WP_271277352.1">
    <property type="nucleotide sequence ID" value="NZ_BAABFD010000004.1"/>
</dbReference>
<dbReference type="PROSITE" id="PS50113">
    <property type="entry name" value="PAC"/>
    <property type="match status" value="1"/>
</dbReference>
<feature type="domain" description="PPM-type phosphatase" evidence="4">
    <location>
        <begin position="402"/>
        <end position="613"/>
    </location>
</feature>
<keyword evidence="6" id="KW-1185">Reference proteome</keyword>
<dbReference type="InterPro" id="IPR001932">
    <property type="entry name" value="PPM-type_phosphatase-like_dom"/>
</dbReference>
<evidence type="ECO:0000256" key="1">
    <source>
        <dbReference type="ARBA" id="ARBA00022801"/>
    </source>
</evidence>
<accession>A0ABT4T091</accession>
<organism evidence="5 6">
    <name type="scientific">Nonomuraea ferruginea</name>
    <dbReference type="NCBI Taxonomy" id="46174"/>
    <lineage>
        <taxon>Bacteria</taxon>
        <taxon>Bacillati</taxon>
        <taxon>Actinomycetota</taxon>
        <taxon>Actinomycetes</taxon>
        <taxon>Streptosporangiales</taxon>
        <taxon>Streptosporangiaceae</taxon>
        <taxon>Nonomuraea</taxon>
    </lineage>
</organism>
<dbReference type="SMART" id="SM00331">
    <property type="entry name" value="PP2C_SIG"/>
    <property type="match status" value="1"/>
</dbReference>
<reference evidence="5 6" key="1">
    <citation type="submission" date="2022-11" db="EMBL/GenBank/DDBJ databases">
        <title>Nonomuraea corallina sp. nov., a new species of the genus Nonomuraea isolated from sea side sediment in Thai sea.</title>
        <authorList>
            <person name="Ngamcharungchit C."/>
            <person name="Matsumoto A."/>
            <person name="Suriyachadkun C."/>
            <person name="Panbangred W."/>
            <person name="Inahashi Y."/>
            <person name="Intra B."/>
        </authorList>
    </citation>
    <scope>NUCLEOTIDE SEQUENCE [LARGE SCALE GENOMIC DNA]</scope>
    <source>
        <strain evidence="5 6">DSM 43553</strain>
    </source>
</reference>
<dbReference type="PANTHER" id="PTHR43156:SF2">
    <property type="entry name" value="STAGE II SPORULATION PROTEIN E"/>
    <property type="match status" value="1"/>
</dbReference>
<dbReference type="Gene3D" id="3.60.40.10">
    <property type="entry name" value="PPM-type phosphatase domain"/>
    <property type="match status" value="1"/>
</dbReference>
<evidence type="ECO:0000259" key="4">
    <source>
        <dbReference type="PROSITE" id="PS51746"/>
    </source>
</evidence>
<dbReference type="Pfam" id="PF07228">
    <property type="entry name" value="SpoIIE"/>
    <property type="match status" value="1"/>
</dbReference>
<dbReference type="InterPro" id="IPR035965">
    <property type="entry name" value="PAS-like_dom_sf"/>
</dbReference>
<dbReference type="Gene3D" id="3.30.450.20">
    <property type="entry name" value="PAS domain"/>
    <property type="match status" value="1"/>
</dbReference>
<keyword evidence="2" id="KW-0175">Coiled coil</keyword>
<dbReference type="Pfam" id="PF03861">
    <property type="entry name" value="ANTAR"/>
    <property type="match status" value="1"/>
</dbReference>
<protein>
    <submittedName>
        <fullName evidence="5">SpoIIE family protein phosphatase</fullName>
    </submittedName>
</protein>
<evidence type="ECO:0000313" key="5">
    <source>
        <dbReference type="EMBL" id="MDA0642936.1"/>
    </source>
</evidence>
<dbReference type="PANTHER" id="PTHR43156">
    <property type="entry name" value="STAGE II SPORULATION PROTEIN E-RELATED"/>
    <property type="match status" value="1"/>
</dbReference>
<feature type="coiled-coil region" evidence="2">
    <location>
        <begin position="353"/>
        <end position="380"/>
    </location>
</feature>
<dbReference type="SUPFAM" id="SSF55785">
    <property type="entry name" value="PYP-like sensor domain (PAS domain)"/>
    <property type="match status" value="1"/>
</dbReference>
<evidence type="ECO:0000256" key="2">
    <source>
        <dbReference type="SAM" id="Coils"/>
    </source>
</evidence>
<dbReference type="InterPro" id="IPR036388">
    <property type="entry name" value="WH-like_DNA-bd_sf"/>
</dbReference>
<dbReference type="SUPFAM" id="SSF81606">
    <property type="entry name" value="PP2C-like"/>
    <property type="match status" value="1"/>
</dbReference>
<evidence type="ECO:0000259" key="3">
    <source>
        <dbReference type="PROSITE" id="PS50113"/>
    </source>
</evidence>